<dbReference type="EMBL" id="RCZY01000002">
    <property type="protein sequence ID" value="RRE43367.1"/>
    <property type="molecule type" value="Genomic_DNA"/>
</dbReference>
<comment type="caution">
    <text evidence="2">The sequence shown here is derived from an EMBL/GenBank/DDBJ whole genome shotgun (WGS) entry which is preliminary data.</text>
</comment>
<dbReference type="Pfam" id="PF18602">
    <property type="entry name" value="Rap1a"/>
    <property type="match status" value="1"/>
</dbReference>
<proteinExistence type="predicted"/>
<dbReference type="InterPro" id="IPR041238">
    <property type="entry name" value="Rap1a"/>
</dbReference>
<sequence>MKKWLLTLVFVVALPAKAGFITGNELYELYKASIRAEQASPSEKDLIDANEYLGYVTGVWDALEGFAVCTGDKITRGQIGDMVGEYLKSNPGIRDKQASSIIMIYLNSKYPCKK</sequence>
<dbReference type="Gene3D" id="1.10.890.40">
    <property type="match status" value="1"/>
</dbReference>
<evidence type="ECO:0000313" key="3">
    <source>
        <dbReference type="Proteomes" id="UP000272440"/>
    </source>
</evidence>
<organism evidence="2 3">
    <name type="scientific">Klebsiella pneumoniae</name>
    <dbReference type="NCBI Taxonomy" id="573"/>
    <lineage>
        <taxon>Bacteria</taxon>
        <taxon>Pseudomonadati</taxon>
        <taxon>Pseudomonadota</taxon>
        <taxon>Gammaproteobacteria</taxon>
        <taxon>Enterobacterales</taxon>
        <taxon>Enterobacteriaceae</taxon>
        <taxon>Klebsiella/Raoultella group</taxon>
        <taxon>Klebsiella</taxon>
        <taxon>Klebsiella pneumoniae complex</taxon>
    </lineage>
</organism>
<evidence type="ECO:0000313" key="2">
    <source>
        <dbReference type="EMBL" id="RRE43367.1"/>
    </source>
</evidence>
<name>A0A372CZS1_KLEPN</name>
<dbReference type="AlphaFoldDB" id="A0A372CZS1"/>
<protein>
    <recommendedName>
        <fullName evidence="1">Rap1a immunity protein domain-containing protein</fullName>
    </recommendedName>
</protein>
<evidence type="ECO:0000259" key="1">
    <source>
        <dbReference type="Pfam" id="PF18602"/>
    </source>
</evidence>
<dbReference type="RefSeq" id="WP_048294308.1">
    <property type="nucleotide sequence ID" value="NZ_BIKN01000020.1"/>
</dbReference>
<dbReference type="Proteomes" id="UP000272440">
    <property type="component" value="Unassembled WGS sequence"/>
</dbReference>
<gene>
    <name evidence="2" type="ORF">EAO28_07810</name>
</gene>
<reference evidence="2 3" key="1">
    <citation type="journal article" date="2019" name="Antimicrob. Agents Chemother.">
        <title>Applying Rapid Whole Genome Sequencing to Predict Phenotypic Antimicrobial Susceptibility Testing Results Among Carbapenem-Resistant Klebsiella pneumoniae Clinical Isolates.</title>
        <authorList>
            <person name="Tamma P.D."/>
            <person name="Fan Y."/>
            <person name="Bergman Y."/>
            <person name="Pertea G."/>
            <person name="Kazmi A."/>
            <person name="Lewis S."/>
            <person name="Carroll K.C."/>
            <person name="Schatz M.C."/>
            <person name="Timp W."/>
            <person name="Simner P.J."/>
        </authorList>
    </citation>
    <scope>NUCLEOTIDE SEQUENCE [LARGE SCALE GENOMIC DNA]</scope>
    <source>
        <strain evidence="2 3">KLPN_33</strain>
    </source>
</reference>
<accession>A0A372CZS1</accession>
<feature type="domain" description="Rap1a immunity protein" evidence="1">
    <location>
        <begin position="22"/>
        <end position="112"/>
    </location>
</feature>